<protein>
    <recommendedName>
        <fullName evidence="4">Endolytic peptidoglycan transglycosylase RlpA</fullName>
        <ecNumber evidence="4">4.2.2.-</ecNumber>
    </recommendedName>
</protein>
<gene>
    <name evidence="4" type="primary">rlpA</name>
    <name evidence="9" type="ORF">WG78_09940</name>
</gene>
<dbReference type="PATRIC" id="fig|857265.3.peg.2046"/>
<dbReference type="Pfam" id="PF03330">
    <property type="entry name" value="DPBB_1"/>
    <property type="match status" value="1"/>
</dbReference>
<dbReference type="InterPro" id="IPR009009">
    <property type="entry name" value="RlpA-like_DPBB"/>
</dbReference>
<evidence type="ECO:0000313" key="9">
    <source>
        <dbReference type="EMBL" id="KPC53402.1"/>
    </source>
</evidence>
<dbReference type="SUPFAM" id="SSF50685">
    <property type="entry name" value="Barwin-like endoglucanases"/>
    <property type="match status" value="1"/>
</dbReference>
<dbReference type="PANTHER" id="PTHR34183:SF1">
    <property type="entry name" value="ENDOLYTIC PEPTIDOGLYCAN TRANSGLYCOSYLASE RLPA"/>
    <property type="match status" value="1"/>
</dbReference>
<sequence length="359" mass="37685">MAKKWTEMITWRRCATVALTTLLVACGSAPRQPAPATPTTPTPSGAPTQGLNQPPAQLATTPSPYHCAYTAGAKGTGNFYLDDGPQETLPEWLDFVPEPTPKAEPLHRFANNPYTVLGQNFTPLRTAGKLNQQGMASWYGRKFNGQKTSTGEVYDMFTMTAASPILPLPSYARVTNVKNGRSVIVRVNDRGPFKRGRVMDLSFLAACRLGYAMNGSAEVVVESLAPGEIPPPVNVAQAAANPMPADAPVATLPASSAGVTAAAPAAAPVAEAKPERVPVSVASGGGVYLQLGAFGSLTNAENFRDHMARDLNGEGATVTVQSAGNLHRVKLGPFADRKAALAAAERITGSHNLQVVVTQ</sequence>
<dbReference type="InterPro" id="IPR012997">
    <property type="entry name" value="RplA"/>
</dbReference>
<dbReference type="SUPFAM" id="SSF110997">
    <property type="entry name" value="Sporulation related repeat"/>
    <property type="match status" value="1"/>
</dbReference>
<dbReference type="PANTHER" id="PTHR34183">
    <property type="entry name" value="ENDOLYTIC PEPTIDOGLYCAN TRANSGLYCOSYLASE RLPA"/>
    <property type="match status" value="1"/>
</dbReference>
<keyword evidence="3 4" id="KW-0961">Cell wall biogenesis/degradation</keyword>
<dbReference type="GO" id="GO:0008932">
    <property type="term" value="F:lytic endotransglycosylase activity"/>
    <property type="evidence" value="ECO:0007669"/>
    <property type="project" value="UniProtKB-UniRule"/>
</dbReference>
<dbReference type="GO" id="GO:0042834">
    <property type="term" value="F:peptidoglycan binding"/>
    <property type="evidence" value="ECO:0007669"/>
    <property type="project" value="InterPro"/>
</dbReference>
<evidence type="ECO:0000256" key="2">
    <source>
        <dbReference type="ARBA" id="ARBA00023239"/>
    </source>
</evidence>
<dbReference type="EC" id="4.2.2.-" evidence="4"/>
<accession>A0A0N0XJA0</accession>
<feature type="compositionally biased region" description="Pro residues" evidence="6">
    <location>
        <begin position="32"/>
        <end position="41"/>
    </location>
</feature>
<dbReference type="Proteomes" id="UP000037939">
    <property type="component" value="Unassembled WGS sequence"/>
</dbReference>
<keyword evidence="4" id="KW-1003">Cell membrane</keyword>
<dbReference type="AlphaFoldDB" id="A0A0N0XJA0"/>
<dbReference type="Pfam" id="PF05036">
    <property type="entry name" value="SPOR"/>
    <property type="match status" value="1"/>
</dbReference>
<dbReference type="GO" id="GO:0071555">
    <property type="term" value="P:cell wall organization"/>
    <property type="evidence" value="ECO:0007669"/>
    <property type="project" value="UniProtKB-KW"/>
</dbReference>
<evidence type="ECO:0000256" key="1">
    <source>
        <dbReference type="ARBA" id="ARBA00022729"/>
    </source>
</evidence>
<dbReference type="InterPro" id="IPR036680">
    <property type="entry name" value="SPOR-like_sf"/>
</dbReference>
<dbReference type="PROSITE" id="PS51724">
    <property type="entry name" value="SPOR"/>
    <property type="match status" value="1"/>
</dbReference>
<dbReference type="Gene3D" id="3.30.70.1070">
    <property type="entry name" value="Sporulation related repeat"/>
    <property type="match status" value="1"/>
</dbReference>
<dbReference type="HAMAP" id="MF_02071">
    <property type="entry name" value="RlpA"/>
    <property type="match status" value="1"/>
</dbReference>
<feature type="signal peptide" evidence="7">
    <location>
        <begin position="1"/>
        <end position="36"/>
    </location>
</feature>
<keyword evidence="4" id="KW-0449">Lipoprotein</keyword>
<evidence type="ECO:0000256" key="6">
    <source>
        <dbReference type="SAM" id="MobiDB-lite"/>
    </source>
</evidence>
<name>A0A0N0XJA0_9NEIS</name>
<dbReference type="InterPro" id="IPR034718">
    <property type="entry name" value="RlpA"/>
</dbReference>
<dbReference type="NCBIfam" id="TIGR00413">
    <property type="entry name" value="rlpA"/>
    <property type="match status" value="1"/>
</dbReference>
<dbReference type="CDD" id="cd22268">
    <property type="entry name" value="DPBB_RlpA-like"/>
    <property type="match status" value="1"/>
</dbReference>
<feature type="region of interest" description="Disordered" evidence="6">
    <location>
        <begin position="29"/>
        <end position="59"/>
    </location>
</feature>
<feature type="domain" description="SPOR" evidence="8">
    <location>
        <begin position="281"/>
        <end position="359"/>
    </location>
</feature>
<comment type="function">
    <text evidence="4">Lytic transglycosylase with a strong preference for naked glycan strands that lack stem peptides.</text>
</comment>
<dbReference type="STRING" id="857265.WG78_09940"/>
<evidence type="ECO:0000256" key="3">
    <source>
        <dbReference type="ARBA" id="ARBA00023316"/>
    </source>
</evidence>
<dbReference type="PROSITE" id="PS51257">
    <property type="entry name" value="PROKAR_LIPOPROTEIN"/>
    <property type="match status" value="1"/>
</dbReference>
<evidence type="ECO:0000313" key="10">
    <source>
        <dbReference type="Proteomes" id="UP000037939"/>
    </source>
</evidence>
<keyword evidence="2 4" id="KW-0456">Lyase</keyword>
<comment type="caution">
    <text evidence="9">The sequence shown here is derived from an EMBL/GenBank/DDBJ whole genome shotgun (WGS) entry which is preliminary data.</text>
</comment>
<keyword evidence="4" id="KW-0564">Palmitate</keyword>
<dbReference type="InterPro" id="IPR036908">
    <property type="entry name" value="RlpA-like_sf"/>
</dbReference>
<organism evidence="9 10">
    <name type="scientific">Amantichitinum ursilacus</name>
    <dbReference type="NCBI Taxonomy" id="857265"/>
    <lineage>
        <taxon>Bacteria</taxon>
        <taxon>Pseudomonadati</taxon>
        <taxon>Pseudomonadota</taxon>
        <taxon>Betaproteobacteria</taxon>
        <taxon>Neisseriales</taxon>
        <taxon>Chitinibacteraceae</taxon>
        <taxon>Amantichitinum</taxon>
    </lineage>
</organism>
<dbReference type="InterPro" id="IPR007730">
    <property type="entry name" value="SPOR-like_dom"/>
</dbReference>
<feature type="chain" id="PRO_5009984453" description="Endolytic peptidoglycan transglycosylase RlpA" evidence="7">
    <location>
        <begin position="37"/>
        <end position="359"/>
    </location>
</feature>
<keyword evidence="10" id="KW-1185">Reference proteome</keyword>
<evidence type="ECO:0000256" key="5">
    <source>
        <dbReference type="RuleBase" id="RU003495"/>
    </source>
</evidence>
<keyword evidence="1 7" id="KW-0732">Signal</keyword>
<evidence type="ECO:0000256" key="7">
    <source>
        <dbReference type="SAM" id="SignalP"/>
    </source>
</evidence>
<reference evidence="9 10" key="1">
    <citation type="submission" date="2015-07" db="EMBL/GenBank/DDBJ databases">
        <title>Draft genome sequence of the Amantichitinum ursilacus IGB-41, a new chitin-degrading bacterium.</title>
        <authorList>
            <person name="Kirstahler P."/>
            <person name="Guenther M."/>
            <person name="Grumaz C."/>
            <person name="Rupp S."/>
            <person name="Zibek S."/>
            <person name="Sohn K."/>
        </authorList>
    </citation>
    <scope>NUCLEOTIDE SEQUENCE [LARGE SCALE GENOMIC DNA]</scope>
    <source>
        <strain evidence="9 10">IGB-41</strain>
    </source>
</reference>
<comment type="subcellular location">
    <subcellularLocation>
        <location evidence="4">Cell membrane</location>
        <topology evidence="4">Lipid-anchor</topology>
    </subcellularLocation>
</comment>
<proteinExistence type="inferred from homology"/>
<keyword evidence="4" id="KW-0472">Membrane</keyword>
<evidence type="ECO:0000259" key="8">
    <source>
        <dbReference type="PROSITE" id="PS51724"/>
    </source>
</evidence>
<evidence type="ECO:0000256" key="4">
    <source>
        <dbReference type="HAMAP-Rule" id="MF_02071"/>
    </source>
</evidence>
<dbReference type="Gene3D" id="2.40.40.10">
    <property type="entry name" value="RlpA-like domain"/>
    <property type="match status" value="1"/>
</dbReference>
<dbReference type="GO" id="GO:0000270">
    <property type="term" value="P:peptidoglycan metabolic process"/>
    <property type="evidence" value="ECO:0007669"/>
    <property type="project" value="UniProtKB-UniRule"/>
</dbReference>
<dbReference type="GO" id="GO:0005886">
    <property type="term" value="C:plasma membrane"/>
    <property type="evidence" value="ECO:0007669"/>
    <property type="project" value="UniProtKB-SubCell"/>
</dbReference>
<comment type="similarity">
    <text evidence="4 5">Belongs to the RlpA family.</text>
</comment>
<dbReference type="EMBL" id="LAQT01000007">
    <property type="protein sequence ID" value="KPC53402.1"/>
    <property type="molecule type" value="Genomic_DNA"/>
</dbReference>